<evidence type="ECO:0000256" key="6">
    <source>
        <dbReference type="ARBA" id="ARBA00022927"/>
    </source>
</evidence>
<evidence type="ECO:0000256" key="2">
    <source>
        <dbReference type="ARBA" id="ARBA00009956"/>
    </source>
</evidence>
<evidence type="ECO:0000256" key="8">
    <source>
        <dbReference type="ARBA" id="ARBA00029978"/>
    </source>
</evidence>
<sequence length="231" mass="26762">RLLLLRLAATRQQQRASGLRRTTNRAAVTPSLTRHPRLTYSDWKIGCLVSARSQRGGEITGMDMMCGYSDDCAGSILMHEDNQFGRCGRTLLWISDHILHRALLSLPSPSSSYGRRRRRNQEEGISNNWFYYGTAHDNNHKHFFDYGSTTKNSMRNLNFQCGFLNNLIFQLFNHFILPSSMLARLVNIYMFRCNKKMLFVTSSFVGWLIGHILFMKWLGLAEYRPPFLLIN</sequence>
<keyword evidence="6" id="KW-0653">Protein transport</keyword>
<comment type="subunit">
    <text evidence="3">Part of the Tic complex.</text>
</comment>
<evidence type="ECO:0000256" key="4">
    <source>
        <dbReference type="ARBA" id="ARBA00016640"/>
    </source>
</evidence>
<dbReference type="PANTHER" id="PTHR33163">
    <property type="entry name" value="PROTEIN TIC 214-RELATED"/>
    <property type="match status" value="1"/>
</dbReference>
<dbReference type="EMBL" id="JACBKZ010000012">
    <property type="protein sequence ID" value="KAF5936729.1"/>
    <property type="molecule type" value="Genomic_DNA"/>
</dbReference>
<dbReference type="InterPro" id="IPR008896">
    <property type="entry name" value="TIC214"/>
</dbReference>
<feature type="transmembrane region" description="Helical" evidence="9">
    <location>
        <begin position="198"/>
        <end position="218"/>
    </location>
</feature>
<dbReference type="AlphaFoldDB" id="A0A7J7G7K0"/>
<dbReference type="GO" id="GO:0015031">
    <property type="term" value="P:protein transport"/>
    <property type="evidence" value="ECO:0007669"/>
    <property type="project" value="UniProtKB-KW"/>
</dbReference>
<evidence type="ECO:0000256" key="7">
    <source>
        <dbReference type="ARBA" id="ARBA00022989"/>
    </source>
</evidence>
<keyword evidence="9" id="KW-0472">Membrane</keyword>
<dbReference type="PANTHER" id="PTHR33163:SF40">
    <property type="entry name" value="PROTEIN TIC 214"/>
    <property type="match status" value="1"/>
</dbReference>
<accession>A0A7J7G7K0</accession>
<comment type="similarity">
    <text evidence="2">Belongs to the TIC214 family.</text>
</comment>
<name>A0A7J7G7K0_CAMSI</name>
<feature type="transmembrane region" description="Helical" evidence="9">
    <location>
        <begin position="167"/>
        <end position="186"/>
    </location>
</feature>
<evidence type="ECO:0000256" key="3">
    <source>
        <dbReference type="ARBA" id="ARBA00011510"/>
    </source>
</evidence>
<evidence type="ECO:0000313" key="10">
    <source>
        <dbReference type="EMBL" id="KAF5936729.1"/>
    </source>
</evidence>
<dbReference type="GO" id="GO:0042170">
    <property type="term" value="C:plastid membrane"/>
    <property type="evidence" value="ECO:0007669"/>
    <property type="project" value="UniProtKB-SubCell"/>
</dbReference>
<evidence type="ECO:0000256" key="1">
    <source>
        <dbReference type="ARBA" id="ARBA00004446"/>
    </source>
</evidence>
<keyword evidence="7 9" id="KW-1133">Transmembrane helix</keyword>
<keyword evidence="6" id="KW-0813">Transport</keyword>
<feature type="non-terminal residue" evidence="10">
    <location>
        <position position="1"/>
    </location>
</feature>
<comment type="subcellular location">
    <subcellularLocation>
        <location evidence="1">Plastid membrane</location>
        <topology evidence="1">Multi-pass membrane protein</topology>
    </subcellularLocation>
</comment>
<gene>
    <name evidence="10" type="ORF">HYC85_024235</name>
</gene>
<reference evidence="11" key="1">
    <citation type="journal article" date="2020" name="Nat. Commun.">
        <title>Genome assembly of wild tea tree DASZ reveals pedigree and selection history of tea varieties.</title>
        <authorList>
            <person name="Zhang W."/>
            <person name="Zhang Y."/>
            <person name="Qiu H."/>
            <person name="Guo Y."/>
            <person name="Wan H."/>
            <person name="Zhang X."/>
            <person name="Scossa F."/>
            <person name="Alseekh S."/>
            <person name="Zhang Q."/>
            <person name="Wang P."/>
            <person name="Xu L."/>
            <person name="Schmidt M.H."/>
            <person name="Jia X."/>
            <person name="Li D."/>
            <person name="Zhu A."/>
            <person name="Guo F."/>
            <person name="Chen W."/>
            <person name="Ni D."/>
            <person name="Usadel B."/>
            <person name="Fernie A.R."/>
            <person name="Wen W."/>
        </authorList>
    </citation>
    <scope>NUCLEOTIDE SEQUENCE [LARGE SCALE GENOMIC DNA]</scope>
    <source>
        <strain evidence="11">cv. G240</strain>
    </source>
</reference>
<dbReference type="Pfam" id="PF05758">
    <property type="entry name" value="Ycf1"/>
    <property type="match status" value="1"/>
</dbReference>
<evidence type="ECO:0000313" key="11">
    <source>
        <dbReference type="Proteomes" id="UP000593564"/>
    </source>
</evidence>
<dbReference type="Proteomes" id="UP000593564">
    <property type="component" value="Unassembled WGS sequence"/>
</dbReference>
<keyword evidence="11" id="KW-1185">Reference proteome</keyword>
<reference evidence="10 11" key="2">
    <citation type="submission" date="2020-07" db="EMBL/GenBank/DDBJ databases">
        <title>Genome assembly of wild tea tree DASZ reveals pedigree and selection history of tea varieties.</title>
        <authorList>
            <person name="Zhang W."/>
        </authorList>
    </citation>
    <scope>NUCLEOTIDE SEQUENCE [LARGE SCALE GENOMIC DNA]</scope>
    <source>
        <strain evidence="11">cv. G240</strain>
        <tissue evidence="10">Leaf</tissue>
    </source>
</reference>
<proteinExistence type="inferred from homology"/>
<evidence type="ECO:0000256" key="5">
    <source>
        <dbReference type="ARBA" id="ARBA00022692"/>
    </source>
</evidence>
<evidence type="ECO:0000256" key="9">
    <source>
        <dbReference type="SAM" id="Phobius"/>
    </source>
</evidence>
<comment type="caution">
    <text evidence="10">The sequence shown here is derived from an EMBL/GenBank/DDBJ whole genome shotgun (WGS) entry which is preliminary data.</text>
</comment>
<keyword evidence="5 9" id="KW-0812">Transmembrane</keyword>
<organism evidence="10 11">
    <name type="scientific">Camellia sinensis</name>
    <name type="common">Tea plant</name>
    <name type="synonym">Thea sinensis</name>
    <dbReference type="NCBI Taxonomy" id="4442"/>
    <lineage>
        <taxon>Eukaryota</taxon>
        <taxon>Viridiplantae</taxon>
        <taxon>Streptophyta</taxon>
        <taxon>Embryophyta</taxon>
        <taxon>Tracheophyta</taxon>
        <taxon>Spermatophyta</taxon>
        <taxon>Magnoliopsida</taxon>
        <taxon>eudicotyledons</taxon>
        <taxon>Gunneridae</taxon>
        <taxon>Pentapetalae</taxon>
        <taxon>asterids</taxon>
        <taxon>Ericales</taxon>
        <taxon>Theaceae</taxon>
        <taxon>Camellia</taxon>
    </lineage>
</organism>
<protein>
    <recommendedName>
        <fullName evidence="4">Protein TIC 214</fullName>
    </recommendedName>
    <alternativeName>
        <fullName evidence="8">Translocon at the inner envelope membrane of chloroplasts 214</fullName>
    </alternativeName>
</protein>